<gene>
    <name evidence="2" type="ORF">CRG98_028243</name>
</gene>
<dbReference type="Proteomes" id="UP000233551">
    <property type="component" value="Unassembled WGS sequence"/>
</dbReference>
<reference evidence="2 3" key="1">
    <citation type="submission" date="2017-11" db="EMBL/GenBank/DDBJ databases">
        <title>De-novo sequencing of pomegranate (Punica granatum L.) genome.</title>
        <authorList>
            <person name="Akparov Z."/>
            <person name="Amiraslanov A."/>
            <person name="Hajiyeva S."/>
            <person name="Abbasov M."/>
            <person name="Kaur K."/>
            <person name="Hamwieh A."/>
            <person name="Solovyev V."/>
            <person name="Salamov A."/>
            <person name="Braich B."/>
            <person name="Kosarev P."/>
            <person name="Mahmoud A."/>
            <person name="Hajiyev E."/>
            <person name="Babayeva S."/>
            <person name="Izzatullayeva V."/>
            <person name="Mammadov A."/>
            <person name="Mammadov A."/>
            <person name="Sharifova S."/>
            <person name="Ojaghi J."/>
            <person name="Eynullazada K."/>
            <person name="Bayramov B."/>
            <person name="Abdulazimova A."/>
            <person name="Shahmuradov I."/>
        </authorList>
    </citation>
    <scope>NUCLEOTIDE SEQUENCE [LARGE SCALE GENOMIC DNA]</scope>
    <source>
        <strain evidence="3">cv. AG2017</strain>
        <tissue evidence="2">Leaf</tissue>
    </source>
</reference>
<evidence type="ECO:0000313" key="3">
    <source>
        <dbReference type="Proteomes" id="UP000233551"/>
    </source>
</evidence>
<evidence type="ECO:0000313" key="2">
    <source>
        <dbReference type="EMBL" id="PKI51382.1"/>
    </source>
</evidence>
<feature type="region of interest" description="Disordered" evidence="1">
    <location>
        <begin position="134"/>
        <end position="169"/>
    </location>
</feature>
<proteinExistence type="predicted"/>
<keyword evidence="3" id="KW-1185">Reference proteome</keyword>
<comment type="caution">
    <text evidence="2">The sequence shown here is derived from an EMBL/GenBank/DDBJ whole genome shotgun (WGS) entry which is preliminary data.</text>
</comment>
<sequence>MRFVTRESLMRRSLVVAQVHGRLGDLKTGSCRKIASPDEPRGLNARLPIGTLSDPLECLVGKLKAKCTQNTKIINISPKIPPVGGSPAGLLPLDEVANTSGDLVGWRGGRWESRTSRIRLSPSLQLKKLQRMREGPMTLPRGRRPAGLRNRTEGGKGIPPVGAPPLGPSSLATLPGEKFFYF</sequence>
<organism evidence="2 3">
    <name type="scientific">Punica granatum</name>
    <name type="common">Pomegranate</name>
    <dbReference type="NCBI Taxonomy" id="22663"/>
    <lineage>
        <taxon>Eukaryota</taxon>
        <taxon>Viridiplantae</taxon>
        <taxon>Streptophyta</taxon>
        <taxon>Embryophyta</taxon>
        <taxon>Tracheophyta</taxon>
        <taxon>Spermatophyta</taxon>
        <taxon>Magnoliopsida</taxon>
        <taxon>eudicotyledons</taxon>
        <taxon>Gunneridae</taxon>
        <taxon>Pentapetalae</taxon>
        <taxon>rosids</taxon>
        <taxon>malvids</taxon>
        <taxon>Myrtales</taxon>
        <taxon>Lythraceae</taxon>
        <taxon>Punica</taxon>
    </lineage>
</organism>
<evidence type="ECO:0000256" key="1">
    <source>
        <dbReference type="SAM" id="MobiDB-lite"/>
    </source>
</evidence>
<accession>A0A2I0J577</accession>
<name>A0A2I0J577_PUNGR</name>
<protein>
    <submittedName>
        <fullName evidence="2">Uncharacterized protein</fullName>
    </submittedName>
</protein>
<dbReference type="AlphaFoldDB" id="A0A2I0J577"/>
<dbReference type="EMBL" id="PGOL01002010">
    <property type="protein sequence ID" value="PKI51382.1"/>
    <property type="molecule type" value="Genomic_DNA"/>
</dbReference>